<evidence type="ECO:0000313" key="2">
    <source>
        <dbReference type="Proteomes" id="UP001595846"/>
    </source>
</evidence>
<dbReference type="RefSeq" id="WP_256530983.1">
    <property type="nucleotide sequence ID" value="NZ_CP101824.1"/>
</dbReference>
<dbReference type="Proteomes" id="UP001595846">
    <property type="component" value="Unassembled WGS sequence"/>
</dbReference>
<dbReference type="GeneID" id="73903695"/>
<dbReference type="EMBL" id="JBHSAQ010000006">
    <property type="protein sequence ID" value="MFC3958643.1"/>
    <property type="molecule type" value="Genomic_DNA"/>
</dbReference>
<accession>A0ABD5NPM5</accession>
<keyword evidence="2" id="KW-1185">Reference proteome</keyword>
<sequence length="45" mass="5150">MSVSHRTYSDEVVGEYDTSKTVDGTQCVTITYTREVKVDKVHVRE</sequence>
<evidence type="ECO:0000313" key="1">
    <source>
        <dbReference type="EMBL" id="MFC3958643.1"/>
    </source>
</evidence>
<gene>
    <name evidence="1" type="ORF">ACFOUR_09715</name>
</gene>
<reference evidence="1 2" key="1">
    <citation type="journal article" date="2019" name="Int. J. Syst. Evol. Microbiol.">
        <title>The Global Catalogue of Microorganisms (GCM) 10K type strain sequencing project: providing services to taxonomists for standard genome sequencing and annotation.</title>
        <authorList>
            <consortium name="The Broad Institute Genomics Platform"/>
            <consortium name="The Broad Institute Genome Sequencing Center for Infectious Disease"/>
            <person name="Wu L."/>
            <person name="Ma J."/>
        </authorList>
    </citation>
    <scope>NUCLEOTIDE SEQUENCE [LARGE SCALE GENOMIC DNA]</scope>
    <source>
        <strain evidence="1 2">IBRC-M 10256</strain>
    </source>
</reference>
<organism evidence="1 2">
    <name type="scientific">Halovivax cerinus</name>
    <dbReference type="NCBI Taxonomy" id="1487865"/>
    <lineage>
        <taxon>Archaea</taxon>
        <taxon>Methanobacteriati</taxon>
        <taxon>Methanobacteriota</taxon>
        <taxon>Stenosarchaea group</taxon>
        <taxon>Halobacteria</taxon>
        <taxon>Halobacteriales</taxon>
        <taxon>Natrialbaceae</taxon>
        <taxon>Halovivax</taxon>
    </lineage>
</organism>
<name>A0ABD5NPM5_9EURY</name>
<proteinExistence type="predicted"/>
<protein>
    <submittedName>
        <fullName evidence="1">Uncharacterized protein</fullName>
    </submittedName>
</protein>
<comment type="caution">
    <text evidence="1">The sequence shown here is derived from an EMBL/GenBank/DDBJ whole genome shotgun (WGS) entry which is preliminary data.</text>
</comment>
<dbReference type="AlphaFoldDB" id="A0ABD5NPM5"/>